<sequence>MRKQVEASCVNKIILLMFFLTTPFFSYGQKNQYLLFDICNDSIFTSGDMKYYNIDDNLFEISRYQQVDTISGKWLKNIEFTTINKLWVEGEKLHNSIINEGVKKKSLKVIETYNQLFEHIYVIEKLQNDKFKRTRVWWIDY</sequence>
<dbReference type="Proteomes" id="UP000289821">
    <property type="component" value="Unassembled WGS sequence"/>
</dbReference>
<evidence type="ECO:0000313" key="1">
    <source>
        <dbReference type="EMBL" id="RXG18534.1"/>
    </source>
</evidence>
<gene>
    <name evidence="1" type="ORF">DSM04_101736</name>
</gene>
<comment type="caution">
    <text evidence="1">The sequence shown here is derived from an EMBL/GenBank/DDBJ whole genome shotgun (WGS) entry which is preliminary data.</text>
</comment>
<protein>
    <submittedName>
        <fullName evidence="1">Uncharacterized protein</fullName>
    </submittedName>
</protein>
<evidence type="ECO:0000313" key="2">
    <source>
        <dbReference type="Proteomes" id="UP000289821"/>
    </source>
</evidence>
<organism evidence="1 2">
    <name type="scientific">Leeuwenhoekiella aestuarii</name>
    <dbReference type="NCBI Taxonomy" id="2249426"/>
    <lineage>
        <taxon>Bacteria</taxon>
        <taxon>Pseudomonadati</taxon>
        <taxon>Bacteroidota</taxon>
        <taxon>Flavobacteriia</taxon>
        <taxon>Flavobacteriales</taxon>
        <taxon>Flavobacteriaceae</taxon>
        <taxon>Leeuwenhoekiella</taxon>
    </lineage>
</organism>
<dbReference type="OrthoDB" id="9973169at2"/>
<proteinExistence type="predicted"/>
<accession>A0A4Q0NZW9</accession>
<reference evidence="1 2" key="1">
    <citation type="submission" date="2018-07" db="EMBL/GenBank/DDBJ databases">
        <title>Leeuwenhoekiella genomics.</title>
        <authorList>
            <person name="Tahon G."/>
            <person name="Willems A."/>
        </authorList>
    </citation>
    <scope>NUCLEOTIDE SEQUENCE [LARGE SCALE GENOMIC DNA]</scope>
    <source>
        <strain evidence="1 2">R-50232</strain>
    </source>
</reference>
<dbReference type="EMBL" id="QOVI01000001">
    <property type="protein sequence ID" value="RXG18534.1"/>
    <property type="molecule type" value="Genomic_DNA"/>
</dbReference>
<dbReference type="AlphaFoldDB" id="A0A4Q0NZW9"/>
<name>A0A4Q0NZW9_9FLAO</name>
<keyword evidence="2" id="KW-1185">Reference proteome</keyword>